<feature type="domain" description="C2H2-type" evidence="11">
    <location>
        <begin position="231"/>
        <end position="258"/>
    </location>
</feature>
<evidence type="ECO:0000313" key="12">
    <source>
        <dbReference type="EMBL" id="VDK21385.1"/>
    </source>
</evidence>
<evidence type="ECO:0000256" key="7">
    <source>
        <dbReference type="ARBA" id="ARBA00023163"/>
    </source>
</evidence>
<evidence type="ECO:0000256" key="6">
    <source>
        <dbReference type="ARBA" id="ARBA00023015"/>
    </source>
</evidence>
<dbReference type="Pfam" id="PF00096">
    <property type="entry name" value="zf-C2H2"/>
    <property type="match status" value="3"/>
</dbReference>
<keyword evidence="6" id="KW-0805">Transcription regulation</keyword>
<feature type="compositionally biased region" description="Polar residues" evidence="10">
    <location>
        <begin position="81"/>
        <end position="93"/>
    </location>
</feature>
<dbReference type="SMART" id="SM00355">
    <property type="entry name" value="ZnF_C2H2"/>
    <property type="match status" value="3"/>
</dbReference>
<dbReference type="FunFam" id="3.30.160.60:FF:000060">
    <property type="entry name" value="zinc finger protein 436"/>
    <property type="match status" value="1"/>
</dbReference>
<dbReference type="GO" id="GO:0005634">
    <property type="term" value="C:nucleus"/>
    <property type="evidence" value="ECO:0007669"/>
    <property type="project" value="UniProtKB-SubCell"/>
</dbReference>
<dbReference type="PANTHER" id="PTHR23235">
    <property type="entry name" value="KRUEPPEL-LIKE TRANSCRIPTION FACTOR"/>
    <property type="match status" value="1"/>
</dbReference>
<dbReference type="Proteomes" id="UP000282613">
    <property type="component" value="Unassembled WGS sequence"/>
</dbReference>
<evidence type="ECO:0000256" key="3">
    <source>
        <dbReference type="ARBA" id="ARBA00022737"/>
    </source>
</evidence>
<dbReference type="FunFam" id="3.30.160.60:FF:001049">
    <property type="entry name" value="zinc finger protein 319"/>
    <property type="match status" value="1"/>
</dbReference>
<reference evidence="12 13" key="2">
    <citation type="submission" date="2018-11" db="EMBL/GenBank/DDBJ databases">
        <authorList>
            <consortium name="Pathogen Informatics"/>
        </authorList>
    </citation>
    <scope>NUCLEOTIDE SEQUENCE [LARGE SCALE GENOMIC DNA]</scope>
</reference>
<evidence type="ECO:0000256" key="5">
    <source>
        <dbReference type="ARBA" id="ARBA00022833"/>
    </source>
</evidence>
<feature type="compositionally biased region" description="Polar residues" evidence="10">
    <location>
        <begin position="1"/>
        <end position="14"/>
    </location>
</feature>
<dbReference type="PANTHER" id="PTHR23235:SF176">
    <property type="entry name" value="C2H2-TYPE DOMAIN-CONTAINING PROTEIN"/>
    <property type="match status" value="1"/>
</dbReference>
<dbReference type="AlphaFoldDB" id="A0A0R3VTP4"/>
<comment type="subcellular location">
    <subcellularLocation>
        <location evidence="1">Nucleus</location>
    </subcellularLocation>
</comment>
<dbReference type="GO" id="GO:0000978">
    <property type="term" value="F:RNA polymerase II cis-regulatory region sequence-specific DNA binding"/>
    <property type="evidence" value="ECO:0007669"/>
    <property type="project" value="TreeGrafter"/>
</dbReference>
<reference evidence="14" key="1">
    <citation type="submission" date="2017-02" db="UniProtKB">
        <authorList>
            <consortium name="WormBaseParasite"/>
        </authorList>
    </citation>
    <scope>IDENTIFICATION</scope>
</reference>
<dbReference type="SUPFAM" id="SSF57667">
    <property type="entry name" value="beta-beta-alpha zinc fingers"/>
    <property type="match status" value="2"/>
</dbReference>
<feature type="domain" description="C2H2-type" evidence="11">
    <location>
        <begin position="259"/>
        <end position="286"/>
    </location>
</feature>
<evidence type="ECO:0000259" key="11">
    <source>
        <dbReference type="PROSITE" id="PS50157"/>
    </source>
</evidence>
<feature type="compositionally biased region" description="Polar residues" evidence="10">
    <location>
        <begin position="59"/>
        <end position="68"/>
    </location>
</feature>
<dbReference type="GO" id="GO:0008270">
    <property type="term" value="F:zinc ion binding"/>
    <property type="evidence" value="ECO:0007669"/>
    <property type="project" value="UniProtKB-KW"/>
</dbReference>
<evidence type="ECO:0000313" key="13">
    <source>
        <dbReference type="Proteomes" id="UP000282613"/>
    </source>
</evidence>
<evidence type="ECO:0000256" key="1">
    <source>
        <dbReference type="ARBA" id="ARBA00004123"/>
    </source>
</evidence>
<gene>
    <name evidence="12" type="ORF">TASK_LOCUS625</name>
</gene>
<proteinExistence type="predicted"/>
<feature type="region of interest" description="Disordered" evidence="10">
    <location>
        <begin position="59"/>
        <end position="93"/>
    </location>
</feature>
<keyword evidence="7" id="KW-0804">Transcription</keyword>
<dbReference type="EMBL" id="UYRS01000088">
    <property type="protein sequence ID" value="VDK21385.1"/>
    <property type="molecule type" value="Genomic_DNA"/>
</dbReference>
<keyword evidence="4 9" id="KW-0863">Zinc-finger</keyword>
<keyword evidence="8" id="KW-0539">Nucleus</keyword>
<name>A0A0R3VTP4_TAEAS</name>
<evidence type="ECO:0000256" key="10">
    <source>
        <dbReference type="SAM" id="MobiDB-lite"/>
    </source>
</evidence>
<dbReference type="OrthoDB" id="6284678at2759"/>
<evidence type="ECO:0000256" key="4">
    <source>
        <dbReference type="ARBA" id="ARBA00022771"/>
    </source>
</evidence>
<keyword evidence="3" id="KW-0677">Repeat</keyword>
<protein>
    <submittedName>
        <fullName evidence="14">Zinc finger protein</fullName>
    </submittedName>
</protein>
<accession>A0A0R3VTP4</accession>
<dbReference type="InterPro" id="IPR036236">
    <property type="entry name" value="Znf_C2H2_sf"/>
</dbReference>
<feature type="compositionally biased region" description="Basic and acidic residues" evidence="10">
    <location>
        <begin position="17"/>
        <end position="26"/>
    </location>
</feature>
<feature type="domain" description="C2H2-type" evidence="11">
    <location>
        <begin position="205"/>
        <end position="228"/>
    </location>
</feature>
<keyword evidence="5" id="KW-0862">Zinc</keyword>
<keyword evidence="13" id="KW-1185">Reference proteome</keyword>
<dbReference type="WBParaSite" id="TASK_0000062401-mRNA-1">
    <property type="protein sequence ID" value="TASK_0000062401-mRNA-1"/>
    <property type="gene ID" value="TASK_0000062401"/>
</dbReference>
<dbReference type="PROSITE" id="PS00028">
    <property type="entry name" value="ZINC_FINGER_C2H2_1"/>
    <property type="match status" value="2"/>
</dbReference>
<dbReference type="InterPro" id="IPR013087">
    <property type="entry name" value="Znf_C2H2_type"/>
</dbReference>
<dbReference type="PROSITE" id="PS50157">
    <property type="entry name" value="ZINC_FINGER_C2H2_2"/>
    <property type="match status" value="3"/>
</dbReference>
<evidence type="ECO:0000256" key="8">
    <source>
        <dbReference type="ARBA" id="ARBA00023242"/>
    </source>
</evidence>
<organism evidence="14">
    <name type="scientific">Taenia asiatica</name>
    <name type="common">Asian tapeworm</name>
    <dbReference type="NCBI Taxonomy" id="60517"/>
    <lineage>
        <taxon>Eukaryota</taxon>
        <taxon>Metazoa</taxon>
        <taxon>Spiralia</taxon>
        <taxon>Lophotrochozoa</taxon>
        <taxon>Platyhelminthes</taxon>
        <taxon>Cestoda</taxon>
        <taxon>Eucestoda</taxon>
        <taxon>Cyclophyllidea</taxon>
        <taxon>Taeniidae</taxon>
        <taxon>Taenia</taxon>
    </lineage>
</organism>
<evidence type="ECO:0000256" key="2">
    <source>
        <dbReference type="ARBA" id="ARBA00022723"/>
    </source>
</evidence>
<dbReference type="GO" id="GO:0000981">
    <property type="term" value="F:DNA-binding transcription factor activity, RNA polymerase II-specific"/>
    <property type="evidence" value="ECO:0007669"/>
    <property type="project" value="TreeGrafter"/>
</dbReference>
<feature type="region of interest" description="Disordered" evidence="10">
    <location>
        <begin position="1"/>
        <end position="26"/>
    </location>
</feature>
<evidence type="ECO:0000256" key="9">
    <source>
        <dbReference type="PROSITE-ProRule" id="PRU00042"/>
    </source>
</evidence>
<dbReference type="Gene3D" id="3.30.160.60">
    <property type="entry name" value="Classic Zinc Finger"/>
    <property type="match status" value="2"/>
</dbReference>
<evidence type="ECO:0000313" key="14">
    <source>
        <dbReference type="WBParaSite" id="TASK_0000062401-mRNA-1"/>
    </source>
</evidence>
<sequence>MKPSPTTQAPSKSFGSHVKDEAMPSCEPRRVNSFDLVSAFVPSTPAAAANFTSIFPTPSTDEITTSSKSRSHREGHEGNLATDSSTDSSCQNSYSLPASSINQIGPVSQPTTPLTNFGTGIFPWFHSYTLSLLSAFLCNMLYISTITGGANATHSTCHFPATGLAACYNNGDVHSNGTENSVIDLSAFRHEVSGREVNEEGRRIWRCPECAKTYTNYASYRMHRLSHSRPWNCHFCDKAFSRKWILQVHERTHTGEKPFRCSVCQRPFADRSGIQKHMKTHKGMNCSSFPSSSQHLTSRPIAPLASANVENTISTNHIVNTATDLNITTSTS</sequence>
<dbReference type="STRING" id="60517.A0A0R3VTP4"/>
<keyword evidence="2" id="KW-0479">Metal-binding</keyword>